<gene>
    <name evidence="7" type="ORF">C5689_03065</name>
</gene>
<proteinExistence type="inferred from homology"/>
<evidence type="ECO:0000256" key="1">
    <source>
        <dbReference type="ARBA" id="ARBA00004442"/>
    </source>
</evidence>
<dbReference type="Pfam" id="PF13505">
    <property type="entry name" value="OMP_b-brl"/>
    <property type="match status" value="1"/>
</dbReference>
<evidence type="ECO:0000256" key="5">
    <source>
        <dbReference type="ARBA" id="ARBA00038306"/>
    </source>
</evidence>
<evidence type="ECO:0000256" key="4">
    <source>
        <dbReference type="ARBA" id="ARBA00023237"/>
    </source>
</evidence>
<dbReference type="GO" id="GO:0009279">
    <property type="term" value="C:cell outer membrane"/>
    <property type="evidence" value="ECO:0007669"/>
    <property type="project" value="UniProtKB-SubCell"/>
</dbReference>
<evidence type="ECO:0000313" key="8">
    <source>
        <dbReference type="Proteomes" id="UP000245137"/>
    </source>
</evidence>
<dbReference type="SUPFAM" id="SSF56925">
    <property type="entry name" value="OMPA-like"/>
    <property type="match status" value="1"/>
</dbReference>
<protein>
    <recommendedName>
        <fullName evidence="6">Outer membrane protein beta-barrel domain-containing protein</fullName>
    </recommendedName>
</protein>
<dbReference type="EMBL" id="PUIV01000002">
    <property type="protein sequence ID" value="PWB95510.1"/>
    <property type="molecule type" value="Genomic_DNA"/>
</dbReference>
<dbReference type="PANTHER" id="PTHR34001">
    <property type="entry name" value="BLL7405 PROTEIN"/>
    <property type="match status" value="1"/>
</dbReference>
<comment type="caution">
    <text evidence="7">The sequence shown here is derived from an EMBL/GenBank/DDBJ whole genome shotgun (WGS) entry which is preliminary data.</text>
</comment>
<dbReference type="AlphaFoldDB" id="A0A2U1SV75"/>
<sequence>MYLGYNFLLDGNFVLGIQAETTLSRINVPTKGFQSKLNYSCSPSPCAGFGSSHAVVESSWMASALGRIGYLVDQTDLVYALAGYTYGKFIYQDENFGLDGITFGAGWERVFSPSWSLKVEYRHTRFESRPVWTNFNVSAASGSGLFISTSANITANNISANLHSVRIGVSHYFDFRESR</sequence>
<dbReference type="Gene3D" id="2.40.160.20">
    <property type="match status" value="1"/>
</dbReference>
<evidence type="ECO:0000256" key="3">
    <source>
        <dbReference type="ARBA" id="ARBA00023136"/>
    </source>
</evidence>
<accession>A0A2U1SV75</accession>
<evidence type="ECO:0000313" key="7">
    <source>
        <dbReference type="EMBL" id="PWB95510.1"/>
    </source>
</evidence>
<evidence type="ECO:0000259" key="6">
    <source>
        <dbReference type="Pfam" id="PF13505"/>
    </source>
</evidence>
<keyword evidence="2" id="KW-0732">Signal</keyword>
<dbReference type="PANTHER" id="PTHR34001:SF3">
    <property type="entry name" value="BLL7405 PROTEIN"/>
    <property type="match status" value="1"/>
</dbReference>
<keyword evidence="8" id="KW-1185">Reference proteome</keyword>
<name>A0A2U1SV75_METSR</name>
<keyword evidence="3" id="KW-0472">Membrane</keyword>
<dbReference type="InterPro" id="IPR027385">
    <property type="entry name" value="Beta-barrel_OMP"/>
</dbReference>
<organism evidence="7 8">
    <name type="scientific">Methylosinus sporium</name>
    <dbReference type="NCBI Taxonomy" id="428"/>
    <lineage>
        <taxon>Bacteria</taxon>
        <taxon>Pseudomonadati</taxon>
        <taxon>Pseudomonadota</taxon>
        <taxon>Alphaproteobacteria</taxon>
        <taxon>Hyphomicrobiales</taxon>
        <taxon>Methylocystaceae</taxon>
        <taxon>Methylosinus</taxon>
    </lineage>
</organism>
<comment type="subcellular location">
    <subcellularLocation>
        <location evidence="1">Cell outer membrane</location>
    </subcellularLocation>
</comment>
<dbReference type="InterPro" id="IPR011250">
    <property type="entry name" value="OMP/PagP_B-barrel"/>
</dbReference>
<comment type="similarity">
    <text evidence="5">Belongs to the Omp25/RopB family.</text>
</comment>
<evidence type="ECO:0000256" key="2">
    <source>
        <dbReference type="ARBA" id="ARBA00022729"/>
    </source>
</evidence>
<keyword evidence="4" id="KW-0998">Cell outer membrane</keyword>
<feature type="domain" description="Outer membrane protein beta-barrel" evidence="6">
    <location>
        <begin position="56"/>
        <end position="141"/>
    </location>
</feature>
<dbReference type="Proteomes" id="UP000245137">
    <property type="component" value="Unassembled WGS sequence"/>
</dbReference>
<reference evidence="7 8" key="1">
    <citation type="journal article" date="2018" name="Appl. Microbiol. Biotechnol.">
        <title>Co-cultivation of the strictly anaerobic methanogen Methanosarcina barkeri with aerobic methanotrophs in an oxygen-limited membrane bioreactor.</title>
        <authorList>
            <person name="In 't Zandt M.H."/>
            <person name="van den Bosch T.J.M."/>
            <person name="Rijkers R."/>
            <person name="van Kessel M.A.H.J."/>
            <person name="Jetten M.S.M."/>
            <person name="Welte C.U."/>
        </authorList>
    </citation>
    <scope>NUCLEOTIDE SEQUENCE [LARGE SCALE GENOMIC DNA]</scope>
    <source>
        <strain evidence="7 8">DSM 17706</strain>
    </source>
</reference>
<dbReference type="InterPro" id="IPR051692">
    <property type="entry name" value="OMP-like"/>
</dbReference>